<dbReference type="SUPFAM" id="SSF55073">
    <property type="entry name" value="Nucleotide cyclase"/>
    <property type="match status" value="1"/>
</dbReference>
<dbReference type="AlphaFoldDB" id="A0A0R2XI74"/>
<dbReference type="InterPro" id="IPR050697">
    <property type="entry name" value="Adenylyl/Guanylyl_Cyclase_3/4"/>
</dbReference>
<feature type="domain" description="HAMP" evidence="3">
    <location>
        <begin position="214"/>
        <end position="266"/>
    </location>
</feature>
<dbReference type="Gene3D" id="6.10.340.10">
    <property type="match status" value="1"/>
</dbReference>
<dbReference type="SUPFAM" id="SSF158472">
    <property type="entry name" value="HAMP domain-like"/>
    <property type="match status" value="1"/>
</dbReference>
<evidence type="ECO:0000313" key="5">
    <source>
        <dbReference type="Proteomes" id="UP000051220"/>
    </source>
</evidence>
<dbReference type="PANTHER" id="PTHR43081:SF1">
    <property type="entry name" value="ADENYLATE CYCLASE, TERMINAL-DIFFERENTIATION SPECIFIC"/>
    <property type="match status" value="1"/>
</dbReference>
<dbReference type="Gene3D" id="3.30.70.1230">
    <property type="entry name" value="Nucleotide cyclase"/>
    <property type="match status" value="1"/>
</dbReference>
<dbReference type="CDD" id="cd07302">
    <property type="entry name" value="CHD"/>
    <property type="match status" value="1"/>
</dbReference>
<dbReference type="Pfam" id="PF00211">
    <property type="entry name" value="Guanylate_cyc"/>
    <property type="match status" value="1"/>
</dbReference>
<sequence length="563" mass="62572">MSGVVALLVLFAAALAFTLVLLDDSSSELEGIEQYHLPLTKNMNLLDIYTFEMEIIAHMVVHGGSSRESNLVRHERAKELMAKVDQIFEQSKNLAEKGSNDPRNDLHDRLAMARLIGTIQTLESQTQGFMRVALEAVVYGLDAKTAEANKALSLLGEYEELNPVFEFLRVKATELTANSILETDQNIHHIIRANLILFAFAGGLGFFVFLGITGRLQTTFRRLTSAFHETTDGKYSEPLPVTSQDEIGDLTTSFNTMVEQLKSKEKLREAFGQFLDPRIVANVVNPDTGELRQSAERRKVTIFFSDIAGFSGIGEQLTSDNTVGLLNHYFTAATHCIREHHGIVDKFIGDAVMAFWASPFSQGESHARDACLACLEMRPAFAKIEDEISQITGLRKNTPKFHVRMALATGDTLIGTIGSATTKSFTVIGDTVNIASRLEGVNKVYGTDLIVNEDCYRLAEVDVEAREIDLLTVYGKTEPVRIYELLSPVGQLDSTTAQLRDAYAIALDLYRNQKWTEAEKAFQKCLSIRKSDGPSLEFLTRIATFNRTPPPQDWNGVWQTASK</sequence>
<dbReference type="GO" id="GO:0006171">
    <property type="term" value="P:cAMP biosynthetic process"/>
    <property type="evidence" value="ECO:0007669"/>
    <property type="project" value="TreeGrafter"/>
</dbReference>
<evidence type="ECO:0000256" key="1">
    <source>
        <dbReference type="SAM" id="Phobius"/>
    </source>
</evidence>
<name>A0A0R2XI74_9BACT</name>
<dbReference type="PROSITE" id="PS50125">
    <property type="entry name" value="GUANYLATE_CYCLASE_2"/>
    <property type="match status" value="1"/>
</dbReference>
<dbReference type="SMART" id="SM00304">
    <property type="entry name" value="HAMP"/>
    <property type="match status" value="1"/>
</dbReference>
<dbReference type="PROSITE" id="PS50885">
    <property type="entry name" value="HAMP"/>
    <property type="match status" value="1"/>
</dbReference>
<dbReference type="GO" id="GO:0004016">
    <property type="term" value="F:adenylate cyclase activity"/>
    <property type="evidence" value="ECO:0007669"/>
    <property type="project" value="UniProtKB-ARBA"/>
</dbReference>
<dbReference type="SMART" id="SM00044">
    <property type="entry name" value="CYCc"/>
    <property type="match status" value="1"/>
</dbReference>
<dbReference type="InterPro" id="IPR001054">
    <property type="entry name" value="A/G_cyclase"/>
</dbReference>
<dbReference type="GO" id="GO:0035556">
    <property type="term" value="P:intracellular signal transduction"/>
    <property type="evidence" value="ECO:0007669"/>
    <property type="project" value="InterPro"/>
</dbReference>
<proteinExistence type="predicted"/>
<organism evidence="4 5">
    <name type="scientific">Verrucomicrobia subdivision 6 bacterium BACL9 MAG-120924-bin69</name>
    <dbReference type="NCBI Taxonomy" id="1655635"/>
    <lineage>
        <taxon>Bacteria</taxon>
        <taxon>Pseudomonadati</taxon>
        <taxon>Verrucomicrobiota</taxon>
        <taxon>Verrucomicrobiia</taxon>
        <taxon>Verrucomicrobiales</taxon>
        <taxon>Verrucomicrobia subdivision 6</taxon>
    </lineage>
</organism>
<feature type="transmembrane region" description="Helical" evidence="1">
    <location>
        <begin position="195"/>
        <end position="213"/>
    </location>
</feature>
<dbReference type="GO" id="GO:0016020">
    <property type="term" value="C:membrane"/>
    <property type="evidence" value="ECO:0007669"/>
    <property type="project" value="InterPro"/>
</dbReference>
<evidence type="ECO:0008006" key="6">
    <source>
        <dbReference type="Google" id="ProtNLM"/>
    </source>
</evidence>
<feature type="domain" description="Guanylate cyclase" evidence="2">
    <location>
        <begin position="301"/>
        <end position="439"/>
    </location>
</feature>
<dbReference type="Pfam" id="PF00672">
    <property type="entry name" value="HAMP"/>
    <property type="match status" value="1"/>
</dbReference>
<dbReference type="PANTHER" id="PTHR43081">
    <property type="entry name" value="ADENYLATE CYCLASE, TERMINAL-DIFFERENTIATION SPECIFIC-RELATED"/>
    <property type="match status" value="1"/>
</dbReference>
<accession>A0A0R2XI74</accession>
<dbReference type="InterPro" id="IPR029787">
    <property type="entry name" value="Nucleotide_cyclase"/>
</dbReference>
<dbReference type="EMBL" id="LIDN01000105">
    <property type="protein sequence ID" value="KRP33652.1"/>
    <property type="molecule type" value="Genomic_DNA"/>
</dbReference>
<dbReference type="CDD" id="cd06225">
    <property type="entry name" value="HAMP"/>
    <property type="match status" value="1"/>
</dbReference>
<dbReference type="Proteomes" id="UP000051220">
    <property type="component" value="Unassembled WGS sequence"/>
</dbReference>
<keyword evidence="1" id="KW-0472">Membrane</keyword>
<comment type="caution">
    <text evidence="4">The sequence shown here is derived from an EMBL/GenBank/DDBJ whole genome shotgun (WGS) entry which is preliminary data.</text>
</comment>
<evidence type="ECO:0000313" key="4">
    <source>
        <dbReference type="EMBL" id="KRP33652.1"/>
    </source>
</evidence>
<gene>
    <name evidence="4" type="ORF">ABS33_03945</name>
</gene>
<protein>
    <recommendedName>
        <fullName evidence="6">Guanylate cyclase domain-containing protein</fullName>
    </recommendedName>
</protein>
<evidence type="ECO:0000259" key="2">
    <source>
        <dbReference type="PROSITE" id="PS50125"/>
    </source>
</evidence>
<keyword evidence="1" id="KW-0812">Transmembrane</keyword>
<reference evidence="4 5" key="1">
    <citation type="submission" date="2015-10" db="EMBL/GenBank/DDBJ databases">
        <title>Metagenome-Assembled Genomes uncover a global brackish microbiome.</title>
        <authorList>
            <person name="Hugerth L.W."/>
            <person name="Larsson J."/>
            <person name="Alneberg J."/>
            <person name="Lindh M.V."/>
            <person name="Legrand C."/>
            <person name="Pinhassi J."/>
            <person name="Andersson A.F."/>
        </authorList>
    </citation>
    <scope>NUCLEOTIDE SEQUENCE [LARGE SCALE GENOMIC DNA]</scope>
    <source>
        <strain evidence="4">BACL9 MAG-120924-bin69</strain>
    </source>
</reference>
<evidence type="ECO:0000259" key="3">
    <source>
        <dbReference type="PROSITE" id="PS50885"/>
    </source>
</evidence>
<keyword evidence="1" id="KW-1133">Transmembrane helix</keyword>
<dbReference type="InterPro" id="IPR003660">
    <property type="entry name" value="HAMP_dom"/>
</dbReference>